<sequence>MSTKNLLALAVVAVSLAGCRVGPNYVKPDVPTAPTFKEGDTWKTATPNDAMAHGKWWEMYGDPQLNALEEQIDPANQTLKQAEANFRASRSVIKLNRADMSPTLSVDPTLGATRVTPNAPYRGNLTADNGQGNFILPLDLNYEVDLWGRIRRSITAAQETTQAFAADLETARLSLHAELALDYFNLRSADAQKKLLDETVAAYSDALQLTIDRADGGVAPQSDVAQARTQLQQALVQSTEVTIARAQFEHAIAVLTGKPPAQLTVAANPLTQQTPALPGIPAVLPSELLERRPDIATEERLMAAANEQIGIAKSAFYPRLNLAATVGFQGSSVLNWFTWPSRVWAVSPLISQTVFDAGRRRARTDIAIAQYDSHVASYRQSALDAFQQVEDNLVALKQLETEAQQQRDATVSAEEALGLFRTRYEGGVDTYLQVITSQTIALQNQRNEIDILRRRLDASVLLVKAVGGGWNVSQLPKV</sequence>
<dbReference type="InterPro" id="IPR003423">
    <property type="entry name" value="OMP_efflux"/>
</dbReference>
<protein>
    <submittedName>
        <fullName evidence="4">Efflux transporter outer membrane subunit</fullName>
    </submittedName>
</protein>
<evidence type="ECO:0000313" key="4">
    <source>
        <dbReference type="EMBL" id="QEE26783.1"/>
    </source>
</evidence>
<dbReference type="SUPFAM" id="SSF56954">
    <property type="entry name" value="Outer membrane efflux proteins (OEP)"/>
    <property type="match status" value="1"/>
</dbReference>
<name>A0A5B9E379_9BACT</name>
<dbReference type="NCBIfam" id="TIGR01845">
    <property type="entry name" value="outer_NodT"/>
    <property type="match status" value="1"/>
</dbReference>
<dbReference type="GO" id="GO:0005886">
    <property type="term" value="C:plasma membrane"/>
    <property type="evidence" value="ECO:0007669"/>
    <property type="project" value="UniProtKB-SubCell"/>
</dbReference>
<dbReference type="RefSeq" id="WP_147645921.1">
    <property type="nucleotide sequence ID" value="NZ_CP042806.1"/>
</dbReference>
<keyword evidence="2" id="KW-0564">Palmitate</keyword>
<dbReference type="PANTHER" id="PTHR30203:SF33">
    <property type="entry name" value="BLR4455 PROTEIN"/>
    <property type="match status" value="1"/>
</dbReference>
<gene>
    <name evidence="4" type="ORF">FTW19_01450</name>
</gene>
<keyword evidence="2" id="KW-0812">Transmembrane</keyword>
<evidence type="ECO:0000256" key="3">
    <source>
        <dbReference type="SAM" id="Coils"/>
    </source>
</evidence>
<dbReference type="Proteomes" id="UP000321820">
    <property type="component" value="Chromosome"/>
</dbReference>
<dbReference type="EMBL" id="CP042806">
    <property type="protein sequence ID" value="QEE26783.1"/>
    <property type="molecule type" value="Genomic_DNA"/>
</dbReference>
<keyword evidence="2" id="KW-1134">Transmembrane beta strand</keyword>
<dbReference type="GO" id="GO:0015562">
    <property type="term" value="F:efflux transmembrane transporter activity"/>
    <property type="evidence" value="ECO:0007669"/>
    <property type="project" value="InterPro"/>
</dbReference>
<reference evidence="4 5" key="1">
    <citation type="submission" date="2019-08" db="EMBL/GenBank/DDBJ databases">
        <title>Complete genome sequence of Terriglobus albidus strain ORNL.</title>
        <authorList>
            <person name="Podar M."/>
        </authorList>
    </citation>
    <scope>NUCLEOTIDE SEQUENCE [LARGE SCALE GENOMIC DNA]</scope>
    <source>
        <strain evidence="4 5">ORNL</strain>
    </source>
</reference>
<evidence type="ECO:0000256" key="2">
    <source>
        <dbReference type="RuleBase" id="RU362097"/>
    </source>
</evidence>
<organism evidence="4 5">
    <name type="scientific">Terriglobus albidus</name>
    <dbReference type="NCBI Taxonomy" id="1592106"/>
    <lineage>
        <taxon>Bacteria</taxon>
        <taxon>Pseudomonadati</taxon>
        <taxon>Acidobacteriota</taxon>
        <taxon>Terriglobia</taxon>
        <taxon>Terriglobales</taxon>
        <taxon>Acidobacteriaceae</taxon>
        <taxon>Terriglobus</taxon>
    </lineage>
</organism>
<dbReference type="Pfam" id="PF02321">
    <property type="entry name" value="OEP"/>
    <property type="match status" value="2"/>
</dbReference>
<keyword evidence="2" id="KW-0449">Lipoprotein</keyword>
<comment type="similarity">
    <text evidence="1 2">Belongs to the outer membrane factor (OMF) (TC 1.B.17) family.</text>
</comment>
<dbReference type="KEGG" id="talb:FTW19_01450"/>
<dbReference type="Gene3D" id="1.20.1600.10">
    <property type="entry name" value="Outer membrane efflux proteins (OEP)"/>
    <property type="match status" value="1"/>
</dbReference>
<dbReference type="OrthoDB" id="9770517at2"/>
<evidence type="ECO:0000313" key="5">
    <source>
        <dbReference type="Proteomes" id="UP000321820"/>
    </source>
</evidence>
<evidence type="ECO:0000256" key="1">
    <source>
        <dbReference type="ARBA" id="ARBA00007613"/>
    </source>
</evidence>
<keyword evidence="3" id="KW-0175">Coiled coil</keyword>
<keyword evidence="2" id="KW-0472">Membrane</keyword>
<comment type="subcellular location">
    <subcellularLocation>
        <location evidence="2">Cell membrane</location>
        <topology evidence="2">Lipid-anchor</topology>
    </subcellularLocation>
</comment>
<dbReference type="Gene3D" id="2.20.200.10">
    <property type="entry name" value="Outer membrane efflux proteins (OEP)"/>
    <property type="match status" value="1"/>
</dbReference>
<keyword evidence="5" id="KW-1185">Reference proteome</keyword>
<dbReference type="InterPro" id="IPR010131">
    <property type="entry name" value="MdtP/NodT-like"/>
</dbReference>
<accession>A0A5B9E379</accession>
<dbReference type="PROSITE" id="PS51257">
    <property type="entry name" value="PROKAR_LIPOPROTEIN"/>
    <property type="match status" value="1"/>
</dbReference>
<dbReference type="PANTHER" id="PTHR30203">
    <property type="entry name" value="OUTER MEMBRANE CATION EFFLUX PROTEIN"/>
    <property type="match status" value="1"/>
</dbReference>
<dbReference type="AlphaFoldDB" id="A0A5B9E379"/>
<proteinExistence type="inferred from homology"/>
<feature type="coiled-coil region" evidence="3">
    <location>
        <begin position="386"/>
        <end position="416"/>
    </location>
</feature>